<feature type="transmembrane region" description="Helical" evidence="1">
    <location>
        <begin position="99"/>
        <end position="122"/>
    </location>
</feature>
<name>A0ABP7BL27_9MICO</name>
<keyword evidence="1" id="KW-0472">Membrane</keyword>
<protein>
    <recommendedName>
        <fullName evidence="4">MFS transporter</fullName>
    </recommendedName>
</protein>
<dbReference type="Proteomes" id="UP001410795">
    <property type="component" value="Unassembled WGS sequence"/>
</dbReference>
<keyword evidence="3" id="KW-1185">Reference proteome</keyword>
<keyword evidence="1" id="KW-1133">Transmembrane helix</keyword>
<comment type="caution">
    <text evidence="2">The sequence shown here is derived from an EMBL/GenBank/DDBJ whole genome shotgun (WGS) entry which is preliminary data.</text>
</comment>
<evidence type="ECO:0000313" key="3">
    <source>
        <dbReference type="Proteomes" id="UP001410795"/>
    </source>
</evidence>
<reference evidence="3" key="1">
    <citation type="journal article" date="2019" name="Int. J. Syst. Evol. Microbiol.">
        <title>The Global Catalogue of Microorganisms (GCM) 10K type strain sequencing project: providing services to taxonomists for standard genome sequencing and annotation.</title>
        <authorList>
            <consortium name="The Broad Institute Genomics Platform"/>
            <consortium name="The Broad Institute Genome Sequencing Center for Infectious Disease"/>
            <person name="Wu L."/>
            <person name="Ma J."/>
        </authorList>
    </citation>
    <scope>NUCLEOTIDE SEQUENCE [LARGE SCALE GENOMIC DNA]</scope>
    <source>
        <strain evidence="3">JCM 16546</strain>
    </source>
</reference>
<gene>
    <name evidence="2" type="ORF">GCM10022202_25060</name>
</gene>
<feature type="transmembrane region" description="Helical" evidence="1">
    <location>
        <begin position="32"/>
        <end position="53"/>
    </location>
</feature>
<evidence type="ECO:0000256" key="1">
    <source>
        <dbReference type="SAM" id="Phobius"/>
    </source>
</evidence>
<sequence length="127" mass="12748">MTAPASPYGAPQPPYGAPQHPYGAPLAPRNTVGIVAIVLVGLGVALSLVQTVVPALVRTTALLPAALGVTGVAQLIVNLSAAILAIIGLRHPRKALPAIALGFAVMALISFALWSGVLPILLPSLLG</sequence>
<organism evidence="2 3">
    <name type="scientific">Microbacterium marinilacus</name>
    <dbReference type="NCBI Taxonomy" id="415209"/>
    <lineage>
        <taxon>Bacteria</taxon>
        <taxon>Bacillati</taxon>
        <taxon>Actinomycetota</taxon>
        <taxon>Actinomycetes</taxon>
        <taxon>Micrococcales</taxon>
        <taxon>Microbacteriaceae</taxon>
        <taxon>Microbacterium</taxon>
    </lineage>
</organism>
<evidence type="ECO:0000313" key="2">
    <source>
        <dbReference type="EMBL" id="GAA3662488.1"/>
    </source>
</evidence>
<dbReference type="EMBL" id="BAAAYV010000012">
    <property type="protein sequence ID" value="GAA3662488.1"/>
    <property type="molecule type" value="Genomic_DNA"/>
</dbReference>
<keyword evidence="1" id="KW-0812">Transmembrane</keyword>
<proteinExistence type="predicted"/>
<feature type="transmembrane region" description="Helical" evidence="1">
    <location>
        <begin position="65"/>
        <end position="87"/>
    </location>
</feature>
<accession>A0ABP7BL27</accession>
<dbReference type="RefSeq" id="WP_221859310.1">
    <property type="nucleotide sequence ID" value="NZ_BAAAYV010000012.1"/>
</dbReference>
<evidence type="ECO:0008006" key="4">
    <source>
        <dbReference type="Google" id="ProtNLM"/>
    </source>
</evidence>